<reference evidence="2" key="1">
    <citation type="submission" date="2021-02" db="EMBL/GenBank/DDBJ databases">
        <authorList>
            <person name="Nowell W R."/>
        </authorList>
    </citation>
    <scope>NUCLEOTIDE SEQUENCE</scope>
    <source>
        <strain evidence="2">Ploen Becks lab</strain>
    </source>
</reference>
<protein>
    <recommendedName>
        <fullName evidence="4">CCHC-type domain-containing protein</fullName>
    </recommendedName>
</protein>
<gene>
    <name evidence="2" type="ORF">OXX778_LOCUS8622</name>
</gene>
<evidence type="ECO:0000313" key="3">
    <source>
        <dbReference type="Proteomes" id="UP000663879"/>
    </source>
</evidence>
<evidence type="ECO:0000256" key="1">
    <source>
        <dbReference type="SAM" id="Coils"/>
    </source>
</evidence>
<evidence type="ECO:0000313" key="2">
    <source>
        <dbReference type="EMBL" id="CAF0844369.1"/>
    </source>
</evidence>
<keyword evidence="1" id="KW-0175">Coiled coil</keyword>
<evidence type="ECO:0008006" key="4">
    <source>
        <dbReference type="Google" id="ProtNLM"/>
    </source>
</evidence>
<keyword evidence="3" id="KW-1185">Reference proteome</keyword>
<proteinExistence type="predicted"/>
<dbReference type="Proteomes" id="UP000663879">
    <property type="component" value="Unassembled WGS sequence"/>
</dbReference>
<sequence>MIICQIVLPIIIKYRLCSTCGSLNHQQKYCSKEQCCLKCAGYGHRIETCKSKYIQCLNCTDEQDIKQEQMAPSNKTESRLSDEIESVLSSKLNSNDSKTSSLEKILKSQSNAVRDINENLKILRSNIQEVESIYKTVEQINIRLCNFEEETKRKLFDVLRYFNPSQS</sequence>
<name>A0A813VK57_9BILA</name>
<dbReference type="EMBL" id="CAJNOC010001203">
    <property type="protein sequence ID" value="CAF0844369.1"/>
    <property type="molecule type" value="Genomic_DNA"/>
</dbReference>
<comment type="caution">
    <text evidence="2">The sequence shown here is derived from an EMBL/GenBank/DDBJ whole genome shotgun (WGS) entry which is preliminary data.</text>
</comment>
<feature type="coiled-coil region" evidence="1">
    <location>
        <begin position="106"/>
        <end position="133"/>
    </location>
</feature>
<dbReference type="AlphaFoldDB" id="A0A813VK57"/>
<organism evidence="2 3">
    <name type="scientific">Brachionus calyciflorus</name>
    <dbReference type="NCBI Taxonomy" id="104777"/>
    <lineage>
        <taxon>Eukaryota</taxon>
        <taxon>Metazoa</taxon>
        <taxon>Spiralia</taxon>
        <taxon>Gnathifera</taxon>
        <taxon>Rotifera</taxon>
        <taxon>Eurotatoria</taxon>
        <taxon>Monogononta</taxon>
        <taxon>Pseudotrocha</taxon>
        <taxon>Ploima</taxon>
        <taxon>Brachionidae</taxon>
        <taxon>Brachionus</taxon>
    </lineage>
</organism>
<accession>A0A813VK57</accession>